<reference evidence="1" key="1">
    <citation type="submission" date="2020-02" db="EMBL/GenBank/DDBJ databases">
        <authorList>
            <person name="Palmer J.M."/>
        </authorList>
    </citation>
    <scope>NUCLEOTIDE SEQUENCE</scope>
    <source>
        <strain evidence="1">EPUS1.4</strain>
        <tissue evidence="1">Thallus</tissue>
    </source>
</reference>
<accession>A0A8H7E295</accession>
<keyword evidence="2" id="KW-1185">Reference proteome</keyword>
<name>A0A8H7E295_9EURO</name>
<sequence>MLHRRCVEKCGECDEEVVRSVSSLKFGLFQRLRQGHQIADNPSALVNMYCTRDAFLLLATKEAVRPHAISAERSYKVQLDSLAFLLQNITSICAG</sequence>
<protein>
    <submittedName>
        <fullName evidence="1">Uncharacterized protein</fullName>
    </submittedName>
</protein>
<organism evidence="1 2">
    <name type="scientific">Endocarpon pusillum</name>
    <dbReference type="NCBI Taxonomy" id="364733"/>
    <lineage>
        <taxon>Eukaryota</taxon>
        <taxon>Fungi</taxon>
        <taxon>Dikarya</taxon>
        <taxon>Ascomycota</taxon>
        <taxon>Pezizomycotina</taxon>
        <taxon>Eurotiomycetes</taxon>
        <taxon>Chaetothyriomycetidae</taxon>
        <taxon>Verrucariales</taxon>
        <taxon>Verrucariaceae</taxon>
        <taxon>Endocarpon</taxon>
    </lineage>
</organism>
<evidence type="ECO:0000313" key="2">
    <source>
        <dbReference type="Proteomes" id="UP000606974"/>
    </source>
</evidence>
<comment type="caution">
    <text evidence="1">The sequence shown here is derived from an EMBL/GenBank/DDBJ whole genome shotgun (WGS) entry which is preliminary data.</text>
</comment>
<dbReference type="Proteomes" id="UP000606974">
    <property type="component" value="Unassembled WGS sequence"/>
</dbReference>
<dbReference type="EMBL" id="JAACFV010000160">
    <property type="protein sequence ID" value="KAF7503846.1"/>
    <property type="molecule type" value="Genomic_DNA"/>
</dbReference>
<proteinExistence type="predicted"/>
<gene>
    <name evidence="1" type="ORF">GJ744_003236</name>
</gene>
<evidence type="ECO:0000313" key="1">
    <source>
        <dbReference type="EMBL" id="KAF7503846.1"/>
    </source>
</evidence>
<dbReference type="AlphaFoldDB" id="A0A8H7E295"/>